<dbReference type="GO" id="GO:0005975">
    <property type="term" value="P:carbohydrate metabolic process"/>
    <property type="evidence" value="ECO:0007669"/>
    <property type="project" value="UniProtKB-ARBA"/>
</dbReference>
<evidence type="ECO:0000256" key="1">
    <source>
        <dbReference type="ARBA" id="ARBA00004196"/>
    </source>
</evidence>
<keyword evidence="4" id="KW-0732">Signal</keyword>
<dbReference type="RefSeq" id="WP_307293764.1">
    <property type="nucleotide sequence ID" value="NZ_JAUSXV010000001.1"/>
</dbReference>
<dbReference type="SUPFAM" id="SSF49313">
    <property type="entry name" value="Cadherin-like"/>
    <property type="match status" value="2"/>
</dbReference>
<evidence type="ECO:0000256" key="3">
    <source>
        <dbReference type="SAM" id="Phobius"/>
    </source>
</evidence>
<comment type="subcellular location">
    <subcellularLocation>
        <location evidence="1">Cell envelope</location>
    </subcellularLocation>
</comment>
<proteinExistence type="predicted"/>
<feature type="region of interest" description="Disordered" evidence="2">
    <location>
        <begin position="219"/>
        <end position="239"/>
    </location>
</feature>
<keyword evidence="3" id="KW-0812">Transmembrane</keyword>
<evidence type="ECO:0000256" key="4">
    <source>
        <dbReference type="SAM" id="SignalP"/>
    </source>
</evidence>
<dbReference type="EMBL" id="JAUSXV010000001">
    <property type="protein sequence ID" value="MDQ0646595.1"/>
    <property type="molecule type" value="Genomic_DNA"/>
</dbReference>
<dbReference type="GO" id="GO:0030313">
    <property type="term" value="C:cell envelope"/>
    <property type="evidence" value="ECO:0007669"/>
    <property type="project" value="UniProtKB-SubCell"/>
</dbReference>
<dbReference type="AlphaFoldDB" id="A0AAW8EUS3"/>
<evidence type="ECO:0000256" key="2">
    <source>
        <dbReference type="SAM" id="MobiDB-lite"/>
    </source>
</evidence>
<accession>A0AAW8EUS3</accession>
<feature type="transmembrane region" description="Helical" evidence="3">
    <location>
        <begin position="537"/>
        <end position="557"/>
    </location>
</feature>
<dbReference type="Pfam" id="PF05345">
    <property type="entry name" value="He_PIG"/>
    <property type="match status" value="2"/>
</dbReference>
<organism evidence="5 6">
    <name type="scientific">Microbacterium natoriense</name>
    <dbReference type="NCBI Taxonomy" id="284570"/>
    <lineage>
        <taxon>Bacteria</taxon>
        <taxon>Bacillati</taxon>
        <taxon>Actinomycetota</taxon>
        <taxon>Actinomycetes</taxon>
        <taxon>Micrococcales</taxon>
        <taxon>Microbacteriaceae</taxon>
        <taxon>Microbacterium</taxon>
    </lineage>
</organism>
<keyword evidence="6" id="KW-1185">Reference proteome</keyword>
<evidence type="ECO:0000313" key="5">
    <source>
        <dbReference type="EMBL" id="MDQ0646595.1"/>
    </source>
</evidence>
<dbReference type="Gene3D" id="2.60.40.10">
    <property type="entry name" value="Immunoglobulins"/>
    <property type="match status" value="2"/>
</dbReference>
<reference evidence="5 6" key="1">
    <citation type="submission" date="2023-07" db="EMBL/GenBank/DDBJ databases">
        <title>Comparative genomics of wheat-associated soil bacteria to identify genetic determinants of phenazine resistance.</title>
        <authorList>
            <person name="Mouncey N."/>
        </authorList>
    </citation>
    <scope>NUCLEOTIDE SEQUENCE [LARGE SCALE GENOMIC DNA]</scope>
    <source>
        <strain evidence="5 6">W4I9-1</strain>
    </source>
</reference>
<protein>
    <submittedName>
        <fullName evidence="5">Repeat protein (TIGR02543 family)</fullName>
    </submittedName>
</protein>
<dbReference type="GO" id="GO:0016020">
    <property type="term" value="C:membrane"/>
    <property type="evidence" value="ECO:0007669"/>
    <property type="project" value="InterPro"/>
</dbReference>
<keyword evidence="3" id="KW-0472">Membrane</keyword>
<comment type="caution">
    <text evidence="5">The sequence shown here is derived from an EMBL/GenBank/DDBJ whole genome shotgun (WGS) entry which is preliminary data.</text>
</comment>
<name>A0AAW8EUS3_9MICO</name>
<dbReference type="InterPro" id="IPR042229">
    <property type="entry name" value="Listeria/Bacterioides_rpt_sf"/>
</dbReference>
<keyword evidence="3" id="KW-1133">Transmembrane helix</keyword>
<dbReference type="NCBIfam" id="TIGR02543">
    <property type="entry name" value="List_Bact_rpt"/>
    <property type="match status" value="1"/>
</dbReference>
<dbReference type="Pfam" id="PF09479">
    <property type="entry name" value="Flg_new"/>
    <property type="match status" value="1"/>
</dbReference>
<dbReference type="Gene3D" id="2.60.40.4270">
    <property type="entry name" value="Listeria-Bacteroides repeat domain"/>
    <property type="match status" value="1"/>
</dbReference>
<dbReference type="Proteomes" id="UP001244427">
    <property type="component" value="Unassembled WGS sequence"/>
</dbReference>
<feature type="chain" id="PRO_5043420664" evidence="4">
    <location>
        <begin position="32"/>
        <end position="564"/>
    </location>
</feature>
<sequence length="564" mass="56303">MRNFKFSAPASAATITFAVLLSVAAAAPAHAVTTAVTDWTTLDQSFENAVDGDVVMLDADIDASGTADYLGVPAGAGITLDLNGHSLKLAPTTGPGIHVGSTSSLTIDDSVGTGRLEAIGSANPADPWPYFPGIGTDTTDLAAGAVTINGGAITAQGGMYAAGIGGSRFAGGGSVTMTGGSLVAQSGSLAASVGSGYLVFNPLYRGSVTVVGPEDATGLPTVAGRGGPDNEVAPVSYTDPTSGVLVTGDATGSIPDQGRLTLAFHYRVTFAFADGVTSDSTQIVDWGHAASVPADPVRPGYTFAGWASSVAGTSPGDPTIAPVTFTAQWNSVALDAPEITTLSLPDGIVTDAYSAPVNAIGTGPITFQVSAGTLPAGLVLDPATGVVSGTPTTAGTFAFTVSASNAGGSDEQEYTVVIRERPIITTMSLPDGTIAAPYRETIAATGTGPITFAVTAGSLPPGLSLDPTTGVISGTPTVNGSFPFTVTASNAVGDDTHEYTIAIAARSVPATSTDSTGTSVRTPSDGNLAWTGAETPLPWMIGGGLLILLGASTILWARLRRRFA</sequence>
<dbReference type="InterPro" id="IPR013378">
    <property type="entry name" value="InlB-like_B-rpt"/>
</dbReference>
<feature type="signal peptide" evidence="4">
    <location>
        <begin position="1"/>
        <end position="31"/>
    </location>
</feature>
<dbReference type="InterPro" id="IPR013783">
    <property type="entry name" value="Ig-like_fold"/>
</dbReference>
<evidence type="ECO:0000313" key="6">
    <source>
        <dbReference type="Proteomes" id="UP001244427"/>
    </source>
</evidence>
<dbReference type="InterPro" id="IPR015919">
    <property type="entry name" value="Cadherin-like_sf"/>
</dbReference>
<dbReference type="GO" id="GO:0005509">
    <property type="term" value="F:calcium ion binding"/>
    <property type="evidence" value="ECO:0007669"/>
    <property type="project" value="InterPro"/>
</dbReference>
<gene>
    <name evidence="5" type="ORF">QFZ53_000791</name>
</gene>